<feature type="region of interest" description="Disordered" evidence="1">
    <location>
        <begin position="50"/>
        <end position="83"/>
    </location>
</feature>
<protein>
    <submittedName>
        <fullName evidence="2">Uncharacterized protein</fullName>
    </submittedName>
</protein>
<evidence type="ECO:0000313" key="3">
    <source>
        <dbReference type="Proteomes" id="UP000735302"/>
    </source>
</evidence>
<gene>
    <name evidence="2" type="ORF">PoB_003882900</name>
</gene>
<evidence type="ECO:0000256" key="1">
    <source>
        <dbReference type="SAM" id="MobiDB-lite"/>
    </source>
</evidence>
<reference evidence="2 3" key="1">
    <citation type="journal article" date="2021" name="Elife">
        <title>Chloroplast acquisition without the gene transfer in kleptoplastic sea slugs, Plakobranchus ocellatus.</title>
        <authorList>
            <person name="Maeda T."/>
            <person name="Takahashi S."/>
            <person name="Yoshida T."/>
            <person name="Shimamura S."/>
            <person name="Takaki Y."/>
            <person name="Nagai Y."/>
            <person name="Toyoda A."/>
            <person name="Suzuki Y."/>
            <person name="Arimoto A."/>
            <person name="Ishii H."/>
            <person name="Satoh N."/>
            <person name="Nishiyama T."/>
            <person name="Hasebe M."/>
            <person name="Maruyama T."/>
            <person name="Minagawa J."/>
            <person name="Obokata J."/>
            <person name="Shigenobu S."/>
        </authorList>
    </citation>
    <scope>NUCLEOTIDE SEQUENCE [LARGE SCALE GENOMIC DNA]</scope>
</reference>
<keyword evidence="3" id="KW-1185">Reference proteome</keyword>
<accession>A0AAV4B0V8</accession>
<organism evidence="2 3">
    <name type="scientific">Plakobranchus ocellatus</name>
    <dbReference type="NCBI Taxonomy" id="259542"/>
    <lineage>
        <taxon>Eukaryota</taxon>
        <taxon>Metazoa</taxon>
        <taxon>Spiralia</taxon>
        <taxon>Lophotrochozoa</taxon>
        <taxon>Mollusca</taxon>
        <taxon>Gastropoda</taxon>
        <taxon>Heterobranchia</taxon>
        <taxon>Euthyneura</taxon>
        <taxon>Panpulmonata</taxon>
        <taxon>Sacoglossa</taxon>
        <taxon>Placobranchoidea</taxon>
        <taxon>Plakobranchidae</taxon>
        <taxon>Plakobranchus</taxon>
    </lineage>
</organism>
<comment type="caution">
    <text evidence="2">The sequence shown here is derived from an EMBL/GenBank/DDBJ whole genome shotgun (WGS) entry which is preliminary data.</text>
</comment>
<evidence type="ECO:0000313" key="2">
    <source>
        <dbReference type="EMBL" id="GFO12324.1"/>
    </source>
</evidence>
<name>A0AAV4B0V8_9GAST</name>
<proteinExistence type="predicted"/>
<dbReference type="AlphaFoldDB" id="A0AAV4B0V8"/>
<dbReference type="Proteomes" id="UP000735302">
    <property type="component" value="Unassembled WGS sequence"/>
</dbReference>
<dbReference type="EMBL" id="BLXT01004413">
    <property type="protein sequence ID" value="GFO12324.1"/>
    <property type="molecule type" value="Genomic_DNA"/>
</dbReference>
<feature type="compositionally biased region" description="Basic and acidic residues" evidence="1">
    <location>
        <begin position="64"/>
        <end position="83"/>
    </location>
</feature>
<sequence>MKPDPDLKKEANGIKKFEVLRYTIIALVRVPRLSFRFLYMASLEQGDLRLLGPPSGQGAGGGARTRDKRAPADLREDSLATKI</sequence>